<evidence type="ECO:0000313" key="3">
    <source>
        <dbReference type="Proteomes" id="UP001419268"/>
    </source>
</evidence>
<keyword evidence="3" id="KW-1185">Reference proteome</keyword>
<keyword evidence="1" id="KW-0472">Membrane</keyword>
<organism evidence="2 3">
    <name type="scientific">Stephania cephalantha</name>
    <dbReference type="NCBI Taxonomy" id="152367"/>
    <lineage>
        <taxon>Eukaryota</taxon>
        <taxon>Viridiplantae</taxon>
        <taxon>Streptophyta</taxon>
        <taxon>Embryophyta</taxon>
        <taxon>Tracheophyta</taxon>
        <taxon>Spermatophyta</taxon>
        <taxon>Magnoliopsida</taxon>
        <taxon>Ranunculales</taxon>
        <taxon>Menispermaceae</taxon>
        <taxon>Menispermoideae</taxon>
        <taxon>Cissampelideae</taxon>
        <taxon>Stephania</taxon>
    </lineage>
</organism>
<evidence type="ECO:0000313" key="2">
    <source>
        <dbReference type="EMBL" id="KAK9167462.1"/>
    </source>
</evidence>
<comment type="caution">
    <text evidence="2">The sequence shown here is derived from an EMBL/GenBank/DDBJ whole genome shotgun (WGS) entry which is preliminary data.</text>
</comment>
<reference evidence="2 3" key="1">
    <citation type="submission" date="2024-01" db="EMBL/GenBank/DDBJ databases">
        <title>Genome assemblies of Stephania.</title>
        <authorList>
            <person name="Yang L."/>
        </authorList>
    </citation>
    <scope>NUCLEOTIDE SEQUENCE [LARGE SCALE GENOMIC DNA]</scope>
    <source>
        <strain evidence="2">JXDWG</strain>
        <tissue evidence="2">Leaf</tissue>
    </source>
</reference>
<dbReference type="AlphaFoldDB" id="A0AAP0LBY7"/>
<evidence type="ECO:0000256" key="1">
    <source>
        <dbReference type="SAM" id="Phobius"/>
    </source>
</evidence>
<dbReference type="EMBL" id="JBBNAG010000001">
    <property type="protein sequence ID" value="KAK9167462.1"/>
    <property type="molecule type" value="Genomic_DNA"/>
</dbReference>
<proteinExistence type="predicted"/>
<sequence length="85" mass="9562">MKTKRIDQNKPSPFHPIFSIEIIAICLKLRFLSLCSLPHTRLSLIISFPLISHTLTLSLFLSLSIYRASLSIRPQPHSTPFGSSS</sequence>
<dbReference type="Proteomes" id="UP001419268">
    <property type="component" value="Unassembled WGS sequence"/>
</dbReference>
<protein>
    <submittedName>
        <fullName evidence="2">Uncharacterized protein</fullName>
    </submittedName>
</protein>
<feature type="transmembrane region" description="Helical" evidence="1">
    <location>
        <begin position="44"/>
        <end position="66"/>
    </location>
</feature>
<feature type="transmembrane region" description="Helical" evidence="1">
    <location>
        <begin position="12"/>
        <end position="32"/>
    </location>
</feature>
<name>A0AAP0LBY7_9MAGN</name>
<keyword evidence="1" id="KW-0812">Transmembrane</keyword>
<keyword evidence="1" id="KW-1133">Transmembrane helix</keyword>
<accession>A0AAP0LBY7</accession>
<gene>
    <name evidence="2" type="ORF">Scep_002653</name>
</gene>